<reference evidence="1" key="1">
    <citation type="submission" date="2022-04" db="EMBL/GenBank/DDBJ databases">
        <title>Hymenobacter sp. isolated from the air.</title>
        <authorList>
            <person name="Won M."/>
            <person name="Lee C.-M."/>
            <person name="Woen H.-Y."/>
            <person name="Kwon S.-W."/>
        </authorList>
    </citation>
    <scope>NUCLEOTIDE SEQUENCE</scope>
    <source>
        <strain evidence="1">5116S-3</strain>
    </source>
</reference>
<dbReference type="KEGG" id="hcu:MUN79_11640"/>
<evidence type="ECO:0000313" key="1">
    <source>
        <dbReference type="EMBL" id="UOQ74466.1"/>
    </source>
</evidence>
<gene>
    <name evidence="1" type="ORF">MUN79_11640</name>
</gene>
<dbReference type="Proteomes" id="UP000831796">
    <property type="component" value="Chromosome"/>
</dbReference>
<evidence type="ECO:0000313" key="2">
    <source>
        <dbReference type="Proteomes" id="UP000831796"/>
    </source>
</evidence>
<dbReference type="RefSeq" id="WP_244677806.1">
    <property type="nucleotide sequence ID" value="NZ_CP095046.1"/>
</dbReference>
<dbReference type="EMBL" id="CP095046">
    <property type="protein sequence ID" value="UOQ74466.1"/>
    <property type="molecule type" value="Genomic_DNA"/>
</dbReference>
<sequence length="99" mass="10790">MLKEFRISLLLVLLAVTGLIISASVPKDKDVRPMSAAEQTWVDSVFATLTPDQRLGQLFMVAAYSNKDKKHVARIDELVKTYGIGGLMFLQGGPAGRPS</sequence>
<protein>
    <recommendedName>
        <fullName evidence="3">Glycoside hydrolase family 3 N-terminal domain-containing protein</fullName>
    </recommendedName>
</protein>
<dbReference type="AlphaFoldDB" id="A0A8T9QA65"/>
<proteinExistence type="predicted"/>
<evidence type="ECO:0008006" key="3">
    <source>
        <dbReference type="Google" id="ProtNLM"/>
    </source>
</evidence>
<keyword evidence="2" id="KW-1185">Reference proteome</keyword>
<name>A0A8T9QA65_9BACT</name>
<organism evidence="1 2">
    <name type="scientific">Hymenobacter cellulosilyticus</name>
    <dbReference type="NCBI Taxonomy" id="2932248"/>
    <lineage>
        <taxon>Bacteria</taxon>
        <taxon>Pseudomonadati</taxon>
        <taxon>Bacteroidota</taxon>
        <taxon>Cytophagia</taxon>
        <taxon>Cytophagales</taxon>
        <taxon>Hymenobacteraceae</taxon>
        <taxon>Hymenobacter</taxon>
    </lineage>
</organism>
<accession>A0A8T9QA65</accession>